<dbReference type="InterPro" id="IPR006594">
    <property type="entry name" value="LisH"/>
</dbReference>
<protein>
    <recommendedName>
        <fullName evidence="6">WD40 repeat protein</fullName>
    </recommendedName>
</protein>
<evidence type="ECO:0000313" key="5">
    <source>
        <dbReference type="Proteomes" id="UP001527925"/>
    </source>
</evidence>
<keyword evidence="1 3" id="KW-0853">WD repeat</keyword>
<dbReference type="PANTHER" id="PTHR19848">
    <property type="entry name" value="WD40 REPEAT PROTEIN"/>
    <property type="match status" value="1"/>
</dbReference>
<feature type="repeat" description="WD" evidence="3">
    <location>
        <begin position="221"/>
        <end position="256"/>
    </location>
</feature>
<accession>A0ABR4N1R8</accession>
<evidence type="ECO:0000313" key="4">
    <source>
        <dbReference type="EMBL" id="KAL2913466.1"/>
    </source>
</evidence>
<dbReference type="Proteomes" id="UP001527925">
    <property type="component" value="Unassembled WGS sequence"/>
</dbReference>
<sequence length="468" mass="49934">MSLHRLRSDFERLHHLMLSSVATNRVEATALHLVRGFLADNNLHETLAALEREAAEPLADIADLVPLTSRPLVGVIEELQDLTLHSSLKQLAIQDALDSGLVPAPGAAPLATSSDAARVFHGIHHANILCVAPTTLPAAVFPEHALPDDYVRVLLTGSADKSLRISDAASGQLLATLGHPASPVLAVAVHPSIPTIAATACMDGSVHLVDLAARTVLADWARSHAKYVTQCAFSPCGSWLVTGSHDRSVNIYRLASAPGGPHPPSYTKRHTTTFKGAVESMCILRAGSASTPSPTLVVGVREDNNLHYIDLDDAESLQATPVNLNANGDAWVSFTPVHMAPSPSGAHLAVYTDAKSGRIIVFQTRTSRIVRDLWGVEADGFTQASCCWHPSGNYLFASSDNRSILVFHAASGRIVDKLVGHEGLVRHIVFDGEQSALVSVSYDRTVRVWPIGGASRPALVRSNDSMEL</sequence>
<keyword evidence="2" id="KW-0677">Repeat</keyword>
<dbReference type="PANTHER" id="PTHR19848:SF8">
    <property type="entry name" value="F-BOX AND WD REPEAT DOMAIN CONTAINING 7"/>
    <property type="match status" value="1"/>
</dbReference>
<dbReference type="InterPro" id="IPR015943">
    <property type="entry name" value="WD40/YVTN_repeat-like_dom_sf"/>
</dbReference>
<reference evidence="4 5" key="1">
    <citation type="submission" date="2023-09" db="EMBL/GenBank/DDBJ databases">
        <title>Pangenome analysis of Batrachochytrium dendrobatidis and related Chytrids.</title>
        <authorList>
            <person name="Yacoub M.N."/>
            <person name="Stajich J.E."/>
            <person name="James T.Y."/>
        </authorList>
    </citation>
    <scope>NUCLEOTIDE SEQUENCE [LARGE SCALE GENOMIC DNA]</scope>
    <source>
        <strain evidence="4 5">JEL0888</strain>
    </source>
</reference>
<dbReference type="PROSITE" id="PS50896">
    <property type="entry name" value="LISH"/>
    <property type="match status" value="1"/>
</dbReference>
<evidence type="ECO:0000256" key="1">
    <source>
        <dbReference type="ARBA" id="ARBA00022574"/>
    </source>
</evidence>
<dbReference type="InterPro" id="IPR036322">
    <property type="entry name" value="WD40_repeat_dom_sf"/>
</dbReference>
<dbReference type="Gene3D" id="2.130.10.10">
    <property type="entry name" value="YVTN repeat-like/Quinoprotein amine dehydrogenase"/>
    <property type="match status" value="2"/>
</dbReference>
<organism evidence="4 5">
    <name type="scientific">Polyrhizophydium stewartii</name>
    <dbReference type="NCBI Taxonomy" id="2732419"/>
    <lineage>
        <taxon>Eukaryota</taxon>
        <taxon>Fungi</taxon>
        <taxon>Fungi incertae sedis</taxon>
        <taxon>Chytridiomycota</taxon>
        <taxon>Chytridiomycota incertae sedis</taxon>
        <taxon>Chytridiomycetes</taxon>
        <taxon>Rhizophydiales</taxon>
        <taxon>Rhizophydiales incertae sedis</taxon>
        <taxon>Polyrhizophydium</taxon>
    </lineage>
</organism>
<feature type="repeat" description="WD" evidence="3">
    <location>
        <begin position="418"/>
        <end position="449"/>
    </location>
</feature>
<dbReference type="InterPro" id="IPR001680">
    <property type="entry name" value="WD40_rpt"/>
</dbReference>
<dbReference type="PROSITE" id="PS50294">
    <property type="entry name" value="WD_REPEATS_REGION"/>
    <property type="match status" value="2"/>
</dbReference>
<dbReference type="Pfam" id="PF00400">
    <property type="entry name" value="WD40"/>
    <property type="match status" value="4"/>
</dbReference>
<dbReference type="EMBL" id="JADGIZ020000046">
    <property type="protein sequence ID" value="KAL2913466.1"/>
    <property type="molecule type" value="Genomic_DNA"/>
</dbReference>
<proteinExistence type="predicted"/>
<keyword evidence="5" id="KW-1185">Reference proteome</keyword>
<evidence type="ECO:0000256" key="3">
    <source>
        <dbReference type="PROSITE-ProRule" id="PRU00221"/>
    </source>
</evidence>
<dbReference type="PROSITE" id="PS50082">
    <property type="entry name" value="WD_REPEATS_2"/>
    <property type="match status" value="2"/>
</dbReference>
<evidence type="ECO:0008006" key="6">
    <source>
        <dbReference type="Google" id="ProtNLM"/>
    </source>
</evidence>
<gene>
    <name evidence="4" type="ORF">HK105_207078</name>
</gene>
<comment type="caution">
    <text evidence="4">The sequence shown here is derived from an EMBL/GenBank/DDBJ whole genome shotgun (WGS) entry which is preliminary data.</text>
</comment>
<dbReference type="SUPFAM" id="SSF50978">
    <property type="entry name" value="WD40 repeat-like"/>
    <property type="match status" value="1"/>
</dbReference>
<name>A0ABR4N1R8_9FUNG</name>
<dbReference type="SMART" id="SM00320">
    <property type="entry name" value="WD40"/>
    <property type="match status" value="6"/>
</dbReference>
<evidence type="ECO:0000256" key="2">
    <source>
        <dbReference type="ARBA" id="ARBA00022737"/>
    </source>
</evidence>